<comment type="caution">
    <text evidence="2">The sequence shown here is derived from an EMBL/GenBank/DDBJ whole genome shotgun (WGS) entry which is preliminary data.</text>
</comment>
<organism evidence="2 3">
    <name type="scientific">Fusarium sporotrichioides</name>
    <dbReference type="NCBI Taxonomy" id="5514"/>
    <lineage>
        <taxon>Eukaryota</taxon>
        <taxon>Fungi</taxon>
        <taxon>Dikarya</taxon>
        <taxon>Ascomycota</taxon>
        <taxon>Pezizomycotina</taxon>
        <taxon>Sordariomycetes</taxon>
        <taxon>Hypocreomycetidae</taxon>
        <taxon>Hypocreales</taxon>
        <taxon>Nectriaceae</taxon>
        <taxon>Fusarium</taxon>
    </lineage>
</organism>
<name>A0A395SGV1_FUSSP</name>
<dbReference type="STRING" id="5514.A0A395SGV1"/>
<keyword evidence="3" id="KW-1185">Reference proteome</keyword>
<feature type="compositionally biased region" description="Basic residues" evidence="1">
    <location>
        <begin position="44"/>
        <end position="53"/>
    </location>
</feature>
<dbReference type="SUPFAM" id="SSF52047">
    <property type="entry name" value="RNI-like"/>
    <property type="match status" value="1"/>
</dbReference>
<evidence type="ECO:0000313" key="2">
    <source>
        <dbReference type="EMBL" id="RGP71319.1"/>
    </source>
</evidence>
<feature type="region of interest" description="Disordered" evidence="1">
    <location>
        <begin position="165"/>
        <end position="186"/>
    </location>
</feature>
<feature type="compositionally biased region" description="Polar residues" evidence="1">
    <location>
        <begin position="61"/>
        <end position="72"/>
    </location>
</feature>
<dbReference type="Proteomes" id="UP000266152">
    <property type="component" value="Unassembled WGS sequence"/>
</dbReference>
<dbReference type="EMBL" id="PXOF01000045">
    <property type="protein sequence ID" value="RGP71319.1"/>
    <property type="molecule type" value="Genomic_DNA"/>
</dbReference>
<evidence type="ECO:0000256" key="1">
    <source>
        <dbReference type="SAM" id="MobiDB-lite"/>
    </source>
</evidence>
<dbReference type="AlphaFoldDB" id="A0A395SGV1"/>
<dbReference type="InterPro" id="IPR032675">
    <property type="entry name" value="LRR_dom_sf"/>
</dbReference>
<sequence length="647" mass="73892">MPVRRSARLKAKADEPIPSRNPTQEAKKTRKRKAPASSNDKPVKKAPKIKSPTKRRDDKSTYQQSKLNAQDGTNKDSKSSEQMPANTPNGPFSSFPPEVMNLVLDKIEDTKSLGNLSKTSKAFHGFVMPQLYKRVEGFVSYHPHIAKLIRTIEPLLTIEQRKQLKKEGQYKGQQESFPDDANEKKKPEVADFVRQTIFEIGDPGEKHRFIVYRYIEELLKTVDNLEAFAATDLTEPMAKALATKKRIQALWLHVSSARESDAEGVATIKGLKHLKLEMSNWYLYKTAPLALIWNSRSTLRSLGLDKSLFYSLYENWVDKSSQATESSNRHADLSALKSLSLRRATIDSDDLDAFTRAIDFTALEDLYLGTRNIRIELLYQRLVEIFSATTSADIKLRSLSVHLCSQAMSNLTGMTAKPKEEDPGIDFISSFDTLTSLTVVDTGIHSSDLPDPGLKDTLLRGIFMHKNLTRLEFRNTISLDGWKVPRLDTLMVKRFIENFPQLKHFHFHPKQKELNKIAEALSWGRNLESIGMDLGREVNDKEEGHEFLRQLILQILDRDSDDNTKDYRWEDHSKFSRFSVGLSIWEVGSKLGKAKKGIKKAEKIASTSNPKRTVMYRDISPQLYLRITRESMIRMEEWVDKVSKDLD</sequence>
<reference evidence="2 3" key="1">
    <citation type="journal article" date="2018" name="PLoS Pathog.">
        <title>Evolution of structural diversity of trichothecenes, a family of toxins produced by plant pathogenic and entomopathogenic fungi.</title>
        <authorList>
            <person name="Proctor R.H."/>
            <person name="McCormick S.P."/>
            <person name="Kim H.S."/>
            <person name="Cardoza R.E."/>
            <person name="Stanley A.M."/>
            <person name="Lindo L."/>
            <person name="Kelly A."/>
            <person name="Brown D.W."/>
            <person name="Lee T."/>
            <person name="Vaughan M.M."/>
            <person name="Alexander N.J."/>
            <person name="Busman M."/>
            <person name="Gutierrez S."/>
        </authorList>
    </citation>
    <scope>NUCLEOTIDE SEQUENCE [LARGE SCALE GENOMIC DNA]</scope>
    <source>
        <strain evidence="2 3">NRRL 3299</strain>
    </source>
</reference>
<protein>
    <recommendedName>
        <fullName evidence="4">F-box domain-containing protein</fullName>
    </recommendedName>
</protein>
<evidence type="ECO:0000313" key="3">
    <source>
        <dbReference type="Proteomes" id="UP000266152"/>
    </source>
</evidence>
<evidence type="ECO:0008006" key="4">
    <source>
        <dbReference type="Google" id="ProtNLM"/>
    </source>
</evidence>
<feature type="compositionally biased region" description="Polar residues" evidence="1">
    <location>
        <begin position="80"/>
        <end position="92"/>
    </location>
</feature>
<gene>
    <name evidence="2" type="ORF">FSPOR_3440</name>
</gene>
<dbReference type="Gene3D" id="3.80.10.10">
    <property type="entry name" value="Ribonuclease Inhibitor"/>
    <property type="match status" value="1"/>
</dbReference>
<proteinExistence type="predicted"/>
<accession>A0A395SGV1</accession>
<feature type="region of interest" description="Disordered" evidence="1">
    <location>
        <begin position="1"/>
        <end position="97"/>
    </location>
</feature>
<feature type="compositionally biased region" description="Basic residues" evidence="1">
    <location>
        <begin position="1"/>
        <end position="10"/>
    </location>
</feature>